<dbReference type="EMBL" id="CAUYUJ010014185">
    <property type="protein sequence ID" value="CAK0837916.1"/>
    <property type="molecule type" value="Genomic_DNA"/>
</dbReference>
<organism evidence="3 4">
    <name type="scientific">Prorocentrum cordatum</name>
    <dbReference type="NCBI Taxonomy" id="2364126"/>
    <lineage>
        <taxon>Eukaryota</taxon>
        <taxon>Sar</taxon>
        <taxon>Alveolata</taxon>
        <taxon>Dinophyceae</taxon>
        <taxon>Prorocentrales</taxon>
        <taxon>Prorocentraceae</taxon>
        <taxon>Prorocentrum</taxon>
    </lineage>
</organism>
<name>A0ABN9SZ59_9DINO</name>
<feature type="compositionally biased region" description="Pro residues" evidence="1">
    <location>
        <begin position="583"/>
        <end position="594"/>
    </location>
</feature>
<keyword evidence="2" id="KW-0472">Membrane</keyword>
<proteinExistence type="predicted"/>
<dbReference type="Proteomes" id="UP001189429">
    <property type="component" value="Unassembled WGS sequence"/>
</dbReference>
<feature type="transmembrane region" description="Helical" evidence="2">
    <location>
        <begin position="251"/>
        <end position="270"/>
    </location>
</feature>
<keyword evidence="2" id="KW-1133">Transmembrane helix</keyword>
<accession>A0ABN9SZ59</accession>
<evidence type="ECO:0000313" key="4">
    <source>
        <dbReference type="Proteomes" id="UP001189429"/>
    </source>
</evidence>
<keyword evidence="4" id="KW-1185">Reference proteome</keyword>
<feature type="region of interest" description="Disordered" evidence="1">
    <location>
        <begin position="552"/>
        <end position="594"/>
    </location>
</feature>
<comment type="caution">
    <text evidence="3">The sequence shown here is derived from an EMBL/GenBank/DDBJ whole genome shotgun (WGS) entry which is preliminary data.</text>
</comment>
<keyword evidence="2" id="KW-0812">Transmembrane</keyword>
<evidence type="ECO:0000256" key="1">
    <source>
        <dbReference type="SAM" id="MobiDB-lite"/>
    </source>
</evidence>
<feature type="transmembrane region" description="Helical" evidence="2">
    <location>
        <begin position="115"/>
        <end position="133"/>
    </location>
</feature>
<evidence type="ECO:0000313" key="3">
    <source>
        <dbReference type="EMBL" id="CAK0837916.1"/>
    </source>
</evidence>
<feature type="transmembrane region" description="Helical" evidence="2">
    <location>
        <begin position="228"/>
        <end position="246"/>
    </location>
</feature>
<sequence length="594" mass="64514">MEAHKLSSEKVLRLEYVFALSEPEQNEVDQVPDWISGIAALQAGRGGQGSLQSAMRARPALVQCIGRRLQEGLAQVAPRRLGPDGEIDAWTLSFVDPEVEKGFLDRSREQLRSSFCLVLVIFSFFSGLALLQIHTEDIDYPTQEAYSMRRWQFAIQLACGTVELSALLAAVVLSGYGLIGTWGMECAALVTAIVSHAHACLNSCHYFARAFGCEDPSEVWGMDLAGSDAPFLLGLALVVASAGIIIRWKSLVFLAVSSVFGYVAAAYLLGSPDMRLVLTNLLLFAYLLLLTCTGKRSFEFQARLNHLSYLREKQMRFRAEFSLACMQDRGDTTVELGSHAGGSSYFRQFLDDVHPDGGELHEGGSQCSLPAVPSAPTWFSPAAAECVPNAGDVSDESVHQRPVCLPSSASVWVEGRASACALRDLERGQRVLCYDSLGRSLRYAEVLEKRADLRAVPCISVGLHDGTRLAMAADQPVRLANQREVVRAEDLSPGKDSVFLHRAATVPVAVKEVVRQAEARGARGRIHLVVRHPDRLLVLVASSEAERVVDPAARAARRPAKSARGAFAHARSAQEGASTRGARPPPEPPRATTL</sequence>
<feature type="transmembrane region" description="Helical" evidence="2">
    <location>
        <begin position="153"/>
        <end position="179"/>
    </location>
</feature>
<gene>
    <name evidence="3" type="ORF">PCOR1329_LOCUS33994</name>
</gene>
<evidence type="ECO:0000256" key="2">
    <source>
        <dbReference type="SAM" id="Phobius"/>
    </source>
</evidence>
<reference evidence="3" key="1">
    <citation type="submission" date="2023-10" db="EMBL/GenBank/DDBJ databases">
        <authorList>
            <person name="Chen Y."/>
            <person name="Shah S."/>
            <person name="Dougan E. K."/>
            <person name="Thang M."/>
            <person name="Chan C."/>
        </authorList>
    </citation>
    <scope>NUCLEOTIDE SEQUENCE [LARGE SCALE GENOMIC DNA]</scope>
</reference>
<protein>
    <submittedName>
        <fullName evidence="3">Uncharacterized protein</fullName>
    </submittedName>
</protein>
<feature type="transmembrane region" description="Helical" evidence="2">
    <location>
        <begin position="186"/>
        <end position="208"/>
    </location>
</feature>